<gene>
    <name evidence="2" type="ORF">C8N24_1234</name>
</gene>
<keyword evidence="3" id="KW-1185">Reference proteome</keyword>
<proteinExistence type="inferred from homology"/>
<dbReference type="PANTHER" id="PTHR12149">
    <property type="entry name" value="FRUCTOSAMINE 3 KINASE-RELATED PROTEIN"/>
    <property type="match status" value="1"/>
</dbReference>
<reference evidence="2 3" key="1">
    <citation type="submission" date="2018-10" db="EMBL/GenBank/DDBJ databases">
        <title>Genomic Encyclopedia of Archaeal and Bacterial Type Strains, Phase II (KMG-II): from individual species to whole genera.</title>
        <authorList>
            <person name="Goeker M."/>
        </authorList>
    </citation>
    <scope>NUCLEOTIDE SEQUENCE [LARGE SCALE GENOMIC DNA]</scope>
    <source>
        <strain evidence="2 3">DSM 14954</strain>
    </source>
</reference>
<dbReference type="RefSeq" id="WP_121249004.1">
    <property type="nucleotide sequence ID" value="NZ_RBIL01000001.1"/>
</dbReference>
<evidence type="ECO:0000256" key="1">
    <source>
        <dbReference type="PIRNR" id="PIRNR006221"/>
    </source>
</evidence>
<keyword evidence="1 2" id="KW-0418">Kinase</keyword>
<dbReference type="PIRSF" id="PIRSF006221">
    <property type="entry name" value="Ketosamine-3-kinase"/>
    <property type="match status" value="1"/>
</dbReference>
<evidence type="ECO:0000313" key="3">
    <source>
        <dbReference type="Proteomes" id="UP000278962"/>
    </source>
</evidence>
<dbReference type="Proteomes" id="UP000278962">
    <property type="component" value="Unassembled WGS sequence"/>
</dbReference>
<comment type="similarity">
    <text evidence="1">Belongs to the fructosamine kinase family.</text>
</comment>
<dbReference type="GO" id="GO:0016301">
    <property type="term" value="F:kinase activity"/>
    <property type="evidence" value="ECO:0007669"/>
    <property type="project" value="UniProtKB-UniRule"/>
</dbReference>
<organism evidence="2 3">
    <name type="scientific">Solirubrobacter pauli</name>
    <dbReference type="NCBI Taxonomy" id="166793"/>
    <lineage>
        <taxon>Bacteria</taxon>
        <taxon>Bacillati</taxon>
        <taxon>Actinomycetota</taxon>
        <taxon>Thermoleophilia</taxon>
        <taxon>Solirubrobacterales</taxon>
        <taxon>Solirubrobacteraceae</taxon>
        <taxon>Solirubrobacter</taxon>
    </lineage>
</organism>
<protein>
    <submittedName>
        <fullName evidence="2">Fructosamine-3-kinase</fullName>
    </submittedName>
</protein>
<comment type="caution">
    <text evidence="2">The sequence shown here is derived from an EMBL/GenBank/DDBJ whole genome shotgun (WGS) entry which is preliminary data.</text>
</comment>
<dbReference type="Gene3D" id="1.10.510.10">
    <property type="entry name" value="Transferase(Phosphotransferase) domain 1"/>
    <property type="match status" value="1"/>
</dbReference>
<accession>A0A660L8R1</accession>
<keyword evidence="1" id="KW-0808">Transferase</keyword>
<dbReference type="InterPro" id="IPR011009">
    <property type="entry name" value="Kinase-like_dom_sf"/>
</dbReference>
<sequence>MRSAVEAVTGRTVRSLQPIAGGDINEAYKVQFEDESFGFVKTRAHPQPGEYAAEAAGLRWLAEPGALRVPDVLGVADDVLVLDWVDEGGRGDAAALGAGLAEVHAAGADDWGATPLGDMTKVGRLELSNEPCADWPTFYATRRVLPLLPQAGLSAAGTRAVEAVCDRIADLAGPAEPPSRIHGDLWSGNVHWDRAGRAWLIDPAAYGGHREVDLAMLQLFGAPGAAFFAAYEERHPLATGWRDRVALYQLFPLLVHAALFGGGYAASAERAARTYV</sequence>
<dbReference type="Gene3D" id="1.20.1270.240">
    <property type="match status" value="1"/>
</dbReference>
<dbReference type="Pfam" id="PF03881">
    <property type="entry name" value="Fructosamin_kin"/>
    <property type="match status" value="1"/>
</dbReference>
<dbReference type="EMBL" id="RBIL01000001">
    <property type="protein sequence ID" value="RKQ91412.1"/>
    <property type="molecule type" value="Genomic_DNA"/>
</dbReference>
<dbReference type="PANTHER" id="PTHR12149:SF8">
    <property type="entry name" value="PROTEIN-RIBULOSAMINE 3-KINASE"/>
    <property type="match status" value="1"/>
</dbReference>
<dbReference type="SUPFAM" id="SSF56112">
    <property type="entry name" value="Protein kinase-like (PK-like)"/>
    <property type="match status" value="1"/>
</dbReference>
<dbReference type="OrthoDB" id="5291879at2"/>
<name>A0A660L8R1_9ACTN</name>
<dbReference type="InterPro" id="IPR016477">
    <property type="entry name" value="Fructo-/Ketosamine-3-kinase"/>
</dbReference>
<dbReference type="AlphaFoldDB" id="A0A660L8R1"/>
<dbReference type="Gene3D" id="3.30.200.20">
    <property type="entry name" value="Phosphorylase Kinase, domain 1"/>
    <property type="match status" value="1"/>
</dbReference>
<evidence type="ECO:0000313" key="2">
    <source>
        <dbReference type="EMBL" id="RKQ91412.1"/>
    </source>
</evidence>